<dbReference type="PANTHER" id="PTHR43280:SF32">
    <property type="entry name" value="TRANSCRIPTIONAL REGULATORY PROTEIN"/>
    <property type="match status" value="1"/>
</dbReference>
<keyword evidence="1" id="KW-0805">Transcription regulation</keyword>
<keyword evidence="6" id="KW-1185">Reference proteome</keyword>
<evidence type="ECO:0000256" key="2">
    <source>
        <dbReference type="ARBA" id="ARBA00023125"/>
    </source>
</evidence>
<evidence type="ECO:0000256" key="1">
    <source>
        <dbReference type="ARBA" id="ARBA00023015"/>
    </source>
</evidence>
<evidence type="ECO:0000313" key="5">
    <source>
        <dbReference type="EMBL" id="GGH26887.1"/>
    </source>
</evidence>
<accession>A0ABQ1YHW4</accession>
<dbReference type="Proteomes" id="UP000600214">
    <property type="component" value="Unassembled WGS sequence"/>
</dbReference>
<dbReference type="SMART" id="SM00342">
    <property type="entry name" value="HTH_ARAC"/>
    <property type="match status" value="1"/>
</dbReference>
<comment type="caution">
    <text evidence="5">The sequence shown here is derived from an EMBL/GenBank/DDBJ whole genome shotgun (WGS) entry which is preliminary data.</text>
</comment>
<name>A0ABQ1YHW4_9BACT</name>
<keyword evidence="2" id="KW-0238">DNA-binding</keyword>
<dbReference type="EMBL" id="BMIA01000001">
    <property type="protein sequence ID" value="GGH26887.1"/>
    <property type="molecule type" value="Genomic_DNA"/>
</dbReference>
<organism evidence="5 6">
    <name type="scientific">Dyadobacter endophyticus</name>
    <dbReference type="NCBI Taxonomy" id="1749036"/>
    <lineage>
        <taxon>Bacteria</taxon>
        <taxon>Pseudomonadati</taxon>
        <taxon>Bacteroidota</taxon>
        <taxon>Cytophagia</taxon>
        <taxon>Cytophagales</taxon>
        <taxon>Spirosomataceae</taxon>
        <taxon>Dyadobacter</taxon>
    </lineage>
</organism>
<dbReference type="SUPFAM" id="SSF46689">
    <property type="entry name" value="Homeodomain-like"/>
    <property type="match status" value="1"/>
</dbReference>
<dbReference type="InterPro" id="IPR009057">
    <property type="entry name" value="Homeodomain-like_sf"/>
</dbReference>
<dbReference type="InterPro" id="IPR018060">
    <property type="entry name" value="HTH_AraC"/>
</dbReference>
<dbReference type="RefSeq" id="WP_188929679.1">
    <property type="nucleotide sequence ID" value="NZ_BMIA01000001.1"/>
</dbReference>
<keyword evidence="3" id="KW-0804">Transcription</keyword>
<sequence length="287" mass="33431">MITSISRPEIIPGDFKVIRVPAKDQLESCLPYNRKGIFKISIHQGANTIHFADKTAQIQKQAILFSRPNMVYRFEPQGKQHPGYLCVFTERFFDQFVNINDYPMFRPCASPVFEISRIQMESFNELFAAIEREVGLDFIYKYDAVRVLVLQLILDTLKLQPGCELRRQQVNSTMRLNTHFHELLEGQFPILDASHKMHLRHPADFAQALFVHTNHLNRSLKRGTEKTTSQLIAERIFLEAKHLLQNMDWNVNQIAWSLGFEDQSHFIKFFKKAAGITPNKSRIRLID</sequence>
<dbReference type="PANTHER" id="PTHR43280">
    <property type="entry name" value="ARAC-FAMILY TRANSCRIPTIONAL REGULATOR"/>
    <property type="match status" value="1"/>
</dbReference>
<dbReference type="InterPro" id="IPR020449">
    <property type="entry name" value="Tscrpt_reg_AraC-type_HTH"/>
</dbReference>
<proteinExistence type="predicted"/>
<dbReference type="PRINTS" id="PR00032">
    <property type="entry name" value="HTHARAC"/>
</dbReference>
<evidence type="ECO:0000313" key="6">
    <source>
        <dbReference type="Proteomes" id="UP000600214"/>
    </source>
</evidence>
<protein>
    <recommendedName>
        <fullName evidence="4">HTH araC/xylS-type domain-containing protein</fullName>
    </recommendedName>
</protein>
<gene>
    <name evidence="5" type="ORF">GCM10007423_12210</name>
</gene>
<evidence type="ECO:0000259" key="4">
    <source>
        <dbReference type="PROSITE" id="PS01124"/>
    </source>
</evidence>
<feature type="domain" description="HTH araC/xylS-type" evidence="4">
    <location>
        <begin position="204"/>
        <end position="284"/>
    </location>
</feature>
<dbReference type="PROSITE" id="PS01124">
    <property type="entry name" value="HTH_ARAC_FAMILY_2"/>
    <property type="match status" value="1"/>
</dbReference>
<dbReference type="Gene3D" id="1.10.10.60">
    <property type="entry name" value="Homeodomain-like"/>
    <property type="match status" value="1"/>
</dbReference>
<evidence type="ECO:0000256" key="3">
    <source>
        <dbReference type="ARBA" id="ARBA00023163"/>
    </source>
</evidence>
<dbReference type="Pfam" id="PF12833">
    <property type="entry name" value="HTH_18"/>
    <property type="match status" value="1"/>
</dbReference>
<reference evidence="6" key="1">
    <citation type="journal article" date="2019" name="Int. J. Syst. Evol. Microbiol.">
        <title>The Global Catalogue of Microorganisms (GCM) 10K type strain sequencing project: providing services to taxonomists for standard genome sequencing and annotation.</title>
        <authorList>
            <consortium name="The Broad Institute Genomics Platform"/>
            <consortium name="The Broad Institute Genome Sequencing Center for Infectious Disease"/>
            <person name="Wu L."/>
            <person name="Ma J."/>
        </authorList>
    </citation>
    <scope>NUCLEOTIDE SEQUENCE [LARGE SCALE GENOMIC DNA]</scope>
    <source>
        <strain evidence="6">CGMCC 1.15288</strain>
    </source>
</reference>